<evidence type="ECO:0000313" key="3">
    <source>
        <dbReference type="EMBL" id="CAL71946.1"/>
    </source>
</evidence>
<evidence type="ECO:0000259" key="2">
    <source>
        <dbReference type="SMART" id="SM00563"/>
    </source>
</evidence>
<dbReference type="Proteomes" id="UP000001472">
    <property type="component" value="Chromosome"/>
</dbReference>
<dbReference type="PANTHER" id="PTHR22753:SF14">
    <property type="entry name" value="MONOACYLGLYCEROL_DIACYLGLYCEROL O-ACYLTRANSFERASE"/>
    <property type="match status" value="1"/>
</dbReference>
<dbReference type="EMBL" id="AM408590">
    <property type="protein sequence ID" value="CAL71946.1"/>
    <property type="molecule type" value="Genomic_DNA"/>
</dbReference>
<dbReference type="RefSeq" id="WP_003409654.1">
    <property type="nucleotide sequence ID" value="NC_008769.1"/>
</dbReference>
<evidence type="ECO:0000313" key="4">
    <source>
        <dbReference type="Proteomes" id="UP000001472"/>
    </source>
</evidence>
<dbReference type="GO" id="GO:0016020">
    <property type="term" value="C:membrane"/>
    <property type="evidence" value="ECO:0007669"/>
    <property type="project" value="TreeGrafter"/>
</dbReference>
<dbReference type="InterPro" id="IPR002123">
    <property type="entry name" value="Plipid/glycerol_acylTrfase"/>
</dbReference>
<dbReference type="GO" id="GO:0016746">
    <property type="term" value="F:acyltransferase activity"/>
    <property type="evidence" value="ECO:0007669"/>
    <property type="project" value="InterPro"/>
</dbReference>
<dbReference type="KEGG" id="mbb:BCG_1959"/>
<dbReference type="PIRSF" id="PIRSF016753">
    <property type="entry name" value="P_lipid/glycerol_ac_tran_prd"/>
    <property type="match status" value="1"/>
</dbReference>
<dbReference type="SUPFAM" id="SSF69593">
    <property type="entry name" value="Glycerol-3-phosphate (1)-acyltransferase"/>
    <property type="match status" value="1"/>
</dbReference>
<feature type="region of interest" description="Disordered" evidence="1">
    <location>
        <begin position="1"/>
        <end position="21"/>
    </location>
</feature>
<dbReference type="AlphaFoldDB" id="A0A0H3ME93"/>
<dbReference type="SMART" id="SM00563">
    <property type="entry name" value="PlsC"/>
    <property type="match status" value="1"/>
</dbReference>
<name>A0A0H3ME93_MYCBP</name>
<dbReference type="Pfam" id="PF01553">
    <property type="entry name" value="Acyltransferase"/>
    <property type="match status" value="1"/>
</dbReference>
<organism evidence="3 4">
    <name type="scientific">Mycobacterium bovis (strain BCG / Pasteur 1173P2)</name>
    <dbReference type="NCBI Taxonomy" id="410289"/>
    <lineage>
        <taxon>Bacteria</taxon>
        <taxon>Bacillati</taxon>
        <taxon>Actinomycetota</taxon>
        <taxon>Actinomycetes</taxon>
        <taxon>Mycobacteriales</taxon>
        <taxon>Mycobacteriaceae</taxon>
        <taxon>Mycobacterium</taxon>
        <taxon>Mycobacterium tuberculosis complex</taxon>
    </lineage>
</organism>
<evidence type="ECO:0000256" key="1">
    <source>
        <dbReference type="SAM" id="MobiDB-lite"/>
    </source>
</evidence>
<accession>A0A0H3ME93</accession>
<dbReference type="PANTHER" id="PTHR22753">
    <property type="entry name" value="TRANSMEMBRANE PROTEIN 68"/>
    <property type="match status" value="1"/>
</dbReference>
<proteinExistence type="predicted"/>
<gene>
    <name evidence="3" type="ordered locus">BCG_1959</name>
</gene>
<feature type="domain" description="Phospholipid/glycerol acyltransferase" evidence="2">
    <location>
        <begin position="60"/>
        <end position="176"/>
    </location>
</feature>
<sequence>MFPRWPQQAHNHEVSRADTVSVPRAPTQAEVAAVLRIMTPLRKVIKPKVYGIENVPTERALLVGNHNTLGLVDAPLLAAELWERGRIVRSLGDHAHFKIPGWRDALTRTGVVEGTREITSELMRRGELVIVFPGGAREVNKRKNERYKLVWKNRLGFARLAIQHGYPIVPFASVGAEHGIDIVLDNESPLLAPVQFLAEKLLGTKDGPALVRGVGLTPVPRPERQYYWFGEPIDTTEFMGQQADDNAARRVRERAAAAIEHGIELMLAERAADPNRSLVGRLLRSDA</sequence>
<protein>
    <submittedName>
        <fullName evidence="3">Probable membrane protein</fullName>
    </submittedName>
</protein>
<dbReference type="HOGENOM" id="CLU_015395_0_0_11"/>
<dbReference type="CDD" id="cd07987">
    <property type="entry name" value="LPLAT_MGAT-like"/>
    <property type="match status" value="1"/>
</dbReference>
<reference evidence="3 4" key="1">
    <citation type="journal article" date="2007" name="Proc. Natl. Acad. Sci. U.S.A.">
        <title>Genome plasticity of BCG and impact on vaccine efficacy.</title>
        <authorList>
            <person name="Brosch R."/>
            <person name="Gordon S.V."/>
            <person name="Garnier T."/>
            <person name="Eiglmeier K."/>
            <person name="Frigui W."/>
            <person name="Valenti P."/>
            <person name="Dos Santos S."/>
            <person name="Duthoy S."/>
            <person name="Lacroix C."/>
            <person name="Garcia-Pelayo C."/>
            <person name="Inwald J.K."/>
            <person name="Golby P."/>
            <person name="Garcia J.N."/>
            <person name="Hewinson R.G."/>
            <person name="Behr M.A."/>
            <person name="Quail M.A."/>
            <person name="Churcher C."/>
            <person name="Barrell B.G."/>
            <person name="Parkhill J."/>
            <person name="Cole S.T."/>
        </authorList>
    </citation>
    <scope>NUCLEOTIDE SEQUENCE [LARGE SCALE GENOMIC DNA]</scope>
    <source>
        <strain evidence="4">BCG / Pasteur 1173P2</strain>
    </source>
</reference>
<dbReference type="InterPro" id="IPR016676">
    <property type="entry name" value="P_lipid/glycerol_AcTrfase_prd"/>
</dbReference>